<accession>A0A2W5STA5</accession>
<evidence type="ECO:0000313" key="2">
    <source>
        <dbReference type="EMBL" id="PZR04023.1"/>
    </source>
</evidence>
<dbReference type="Gene3D" id="3.10.180.10">
    <property type="entry name" value="2,3-Dihydroxybiphenyl 1,2-Dioxygenase, domain 1"/>
    <property type="match status" value="1"/>
</dbReference>
<feature type="domain" description="VOC" evidence="1">
    <location>
        <begin position="13"/>
        <end position="127"/>
    </location>
</feature>
<name>A0A2W5STA5_9BACT</name>
<gene>
    <name evidence="2" type="ORF">DI536_35045</name>
</gene>
<dbReference type="InterPro" id="IPR052164">
    <property type="entry name" value="Anthracycline_SecMetBiosynth"/>
</dbReference>
<evidence type="ECO:0000259" key="1">
    <source>
        <dbReference type="PROSITE" id="PS51819"/>
    </source>
</evidence>
<dbReference type="InterPro" id="IPR029068">
    <property type="entry name" value="Glyas_Bleomycin-R_OHBP_Dase"/>
</dbReference>
<dbReference type="AlphaFoldDB" id="A0A2W5STA5"/>
<protein>
    <recommendedName>
        <fullName evidence="1">VOC domain-containing protein</fullName>
    </recommendedName>
</protein>
<dbReference type="SUPFAM" id="SSF54593">
    <property type="entry name" value="Glyoxalase/Bleomycin resistance protein/Dihydroxybiphenyl dioxygenase"/>
    <property type="match status" value="1"/>
</dbReference>
<dbReference type="PANTHER" id="PTHR33993">
    <property type="entry name" value="GLYOXALASE-RELATED"/>
    <property type="match status" value="1"/>
</dbReference>
<dbReference type="EMBL" id="QFQP01000066">
    <property type="protein sequence ID" value="PZR04023.1"/>
    <property type="molecule type" value="Genomic_DNA"/>
</dbReference>
<sequence>MNRSVARGHPMKTINWFEIFVTDMPRAVKFYEETLRIKLELKEFGGELNALFESGNGGGCLIVRKGRTPSAEGVLLYMNCDGKLDAVLARVEQAGGKIVSGKESIGPMGFVAMINDSEGNLVGLHESAPS</sequence>
<dbReference type="InterPro" id="IPR004360">
    <property type="entry name" value="Glyas_Fos-R_dOase_dom"/>
</dbReference>
<dbReference type="InterPro" id="IPR037523">
    <property type="entry name" value="VOC_core"/>
</dbReference>
<proteinExistence type="predicted"/>
<reference evidence="2 3" key="1">
    <citation type="submission" date="2017-08" db="EMBL/GenBank/DDBJ databases">
        <title>Infants hospitalized years apart are colonized by the same room-sourced microbial strains.</title>
        <authorList>
            <person name="Brooks B."/>
            <person name="Olm M.R."/>
            <person name="Firek B.A."/>
            <person name="Baker R."/>
            <person name="Thomas B.C."/>
            <person name="Morowitz M.J."/>
            <person name="Banfield J.F."/>
        </authorList>
    </citation>
    <scope>NUCLEOTIDE SEQUENCE [LARGE SCALE GENOMIC DNA]</scope>
    <source>
        <strain evidence="2">S2_003_000_R2_14</strain>
    </source>
</reference>
<dbReference type="PROSITE" id="PS51819">
    <property type="entry name" value="VOC"/>
    <property type="match status" value="1"/>
</dbReference>
<comment type="caution">
    <text evidence="2">The sequence shown here is derived from an EMBL/GenBank/DDBJ whole genome shotgun (WGS) entry which is preliminary data.</text>
</comment>
<dbReference type="CDD" id="cd07247">
    <property type="entry name" value="SgaA_N_like"/>
    <property type="match status" value="1"/>
</dbReference>
<dbReference type="Pfam" id="PF00903">
    <property type="entry name" value="Glyoxalase"/>
    <property type="match status" value="1"/>
</dbReference>
<dbReference type="PANTHER" id="PTHR33993:SF2">
    <property type="entry name" value="VOC DOMAIN-CONTAINING PROTEIN"/>
    <property type="match status" value="1"/>
</dbReference>
<organism evidence="2 3">
    <name type="scientific">Archangium gephyra</name>
    <dbReference type="NCBI Taxonomy" id="48"/>
    <lineage>
        <taxon>Bacteria</taxon>
        <taxon>Pseudomonadati</taxon>
        <taxon>Myxococcota</taxon>
        <taxon>Myxococcia</taxon>
        <taxon>Myxococcales</taxon>
        <taxon>Cystobacterineae</taxon>
        <taxon>Archangiaceae</taxon>
        <taxon>Archangium</taxon>
    </lineage>
</organism>
<dbReference type="Proteomes" id="UP000249061">
    <property type="component" value="Unassembled WGS sequence"/>
</dbReference>
<evidence type="ECO:0000313" key="3">
    <source>
        <dbReference type="Proteomes" id="UP000249061"/>
    </source>
</evidence>